<evidence type="ECO:0000313" key="2">
    <source>
        <dbReference type="Proteomes" id="UP001589670"/>
    </source>
</evidence>
<proteinExistence type="predicted"/>
<comment type="caution">
    <text evidence="1">The sequence shown here is derived from an EMBL/GenBank/DDBJ whole genome shotgun (WGS) entry which is preliminary data.</text>
</comment>
<sequence length="94" mass="10399">MGATPYSICLDDELRRSLEKEAEIEGRPPAQLAVRAIRSMLESKAAKRAEIYSAIEEADQGKFISAEAMNAWIDSWDSESEISPPKTDITPDKA</sequence>
<reference evidence="1 2" key="1">
    <citation type="submission" date="2024-09" db="EMBL/GenBank/DDBJ databases">
        <authorList>
            <person name="Sun Q."/>
            <person name="Mori K."/>
        </authorList>
    </citation>
    <scope>NUCLEOTIDE SEQUENCE [LARGE SCALE GENOMIC DNA]</scope>
    <source>
        <strain evidence="1 2">CECT 9424</strain>
    </source>
</reference>
<evidence type="ECO:0000313" key="1">
    <source>
        <dbReference type="EMBL" id="MFB9150981.1"/>
    </source>
</evidence>
<name>A0ABV5I2Q3_9RHOB</name>
<accession>A0ABV5I2Q3</accession>
<organism evidence="1 2">
    <name type="scientific">Roseovarius ramblicola</name>
    <dbReference type="NCBI Taxonomy" id="2022336"/>
    <lineage>
        <taxon>Bacteria</taxon>
        <taxon>Pseudomonadati</taxon>
        <taxon>Pseudomonadota</taxon>
        <taxon>Alphaproteobacteria</taxon>
        <taxon>Rhodobacterales</taxon>
        <taxon>Roseobacteraceae</taxon>
        <taxon>Roseovarius</taxon>
    </lineage>
</organism>
<gene>
    <name evidence="1" type="ORF">ACFFU4_14595</name>
</gene>
<dbReference type="RefSeq" id="WP_377070548.1">
    <property type="nucleotide sequence ID" value="NZ_JBHMEC010000024.1"/>
</dbReference>
<dbReference type="EMBL" id="JBHMEC010000024">
    <property type="protein sequence ID" value="MFB9150981.1"/>
    <property type="molecule type" value="Genomic_DNA"/>
</dbReference>
<protein>
    <submittedName>
        <fullName evidence="1">CopG family ribbon-helix-helix protein</fullName>
    </submittedName>
</protein>
<dbReference type="Proteomes" id="UP001589670">
    <property type="component" value="Unassembled WGS sequence"/>
</dbReference>
<keyword evidence="2" id="KW-1185">Reference proteome</keyword>